<evidence type="ECO:0000313" key="8">
    <source>
        <dbReference type="Proteomes" id="UP000664534"/>
    </source>
</evidence>
<feature type="compositionally biased region" description="Basic and acidic residues" evidence="5">
    <location>
        <begin position="1"/>
        <end position="12"/>
    </location>
</feature>
<gene>
    <name evidence="7" type="ORF">IMSHALPRED_002774</name>
</gene>
<feature type="transmembrane region" description="Helical" evidence="6">
    <location>
        <begin position="391"/>
        <end position="415"/>
    </location>
</feature>
<name>A0A8H3J6H2_9LECA</name>
<sequence length="595" mass="64053">MNCPSRTDEPTAHDGWNQNPSELAADVTTREDLNGIVNLRTGQDSVKQADDTRIDSPLEIPDDYHRIADPDDIQSSRHRRGTLRSSRTLKSISGVRSANTHGSTEPRVEFSSLESVSSHGRPSNLLLRIWRIFAKFCKFIGPGFMISVAYIDPGNYSTDVAAGAATKYKLLFIVLLSNIFAIVLQSLAVRLGTVTGLNLAQHCRAHLPSWLNIVLYIVGECAIVATDIAEVIGSAIALNLLIKVPLVWGCVITIVDVLVILIFYTPNGSTRRLRAFEYFVMILVLGVVVCFCIQLSYIRDASVGEVVDGFVPSSAIIRGQGIYLSCGILGATVMPHSLYLGSGLVQPRLMDFDVAAGNYSGPDVTDRCAKNVYRPSLNAIRSCLGYSTAEIVVSLFTFALFVNCAILIVAGASLSTSSAAESGNLFGIHDLLCRTLAPIAGTIFALALLLSGTSAGIVCTIAGQMLSEGALQWKIAPWMRRLLTRSISIVPSIIVAGAVGKEGLSQALNGTQFALSIALPLISAPLIYFTCRNKYMVVGGMDSLRGEETGQELEQEIEKVKMRNHRLVSALAIAIWLVITIMDVASLVFAGLGKA</sequence>
<evidence type="ECO:0000256" key="2">
    <source>
        <dbReference type="ARBA" id="ARBA00022692"/>
    </source>
</evidence>
<dbReference type="GO" id="GO:0005886">
    <property type="term" value="C:plasma membrane"/>
    <property type="evidence" value="ECO:0007669"/>
    <property type="project" value="TreeGrafter"/>
</dbReference>
<dbReference type="Pfam" id="PF01566">
    <property type="entry name" value="Nramp"/>
    <property type="match status" value="1"/>
</dbReference>
<protein>
    <recommendedName>
        <fullName evidence="9">Natural resistance-associated macrophage protein</fullName>
    </recommendedName>
</protein>
<feature type="transmembrane region" description="Helical" evidence="6">
    <location>
        <begin position="132"/>
        <end position="151"/>
    </location>
</feature>
<dbReference type="NCBIfam" id="TIGR01197">
    <property type="entry name" value="nramp"/>
    <property type="match status" value="1"/>
</dbReference>
<keyword evidence="2 6" id="KW-0812">Transmembrane</keyword>
<dbReference type="GO" id="GO:0034755">
    <property type="term" value="P:iron ion transmembrane transport"/>
    <property type="evidence" value="ECO:0007669"/>
    <property type="project" value="TreeGrafter"/>
</dbReference>
<keyword evidence="3 6" id="KW-1133">Transmembrane helix</keyword>
<proteinExistence type="predicted"/>
<feature type="transmembrane region" description="Helical" evidence="6">
    <location>
        <begin position="317"/>
        <end position="340"/>
    </location>
</feature>
<feature type="transmembrane region" description="Helical" evidence="6">
    <location>
        <begin position="213"/>
        <end position="240"/>
    </location>
</feature>
<feature type="region of interest" description="Disordered" evidence="5">
    <location>
        <begin position="1"/>
        <end position="20"/>
    </location>
</feature>
<evidence type="ECO:0000256" key="5">
    <source>
        <dbReference type="SAM" id="MobiDB-lite"/>
    </source>
</evidence>
<dbReference type="GO" id="GO:0030026">
    <property type="term" value="P:intracellular manganese ion homeostasis"/>
    <property type="evidence" value="ECO:0007669"/>
    <property type="project" value="TreeGrafter"/>
</dbReference>
<feature type="transmembrane region" description="Helical" evidence="6">
    <location>
        <begin position="276"/>
        <end position="297"/>
    </location>
</feature>
<dbReference type="PANTHER" id="PTHR11706:SF101">
    <property type="entry name" value="MANGANESE TRANSPORTER SMF1"/>
    <property type="match status" value="1"/>
</dbReference>
<feature type="transmembrane region" description="Helical" evidence="6">
    <location>
        <begin position="512"/>
        <end position="531"/>
    </location>
</feature>
<feature type="transmembrane region" description="Helical" evidence="6">
    <location>
        <begin position="171"/>
        <end position="192"/>
    </location>
</feature>
<feature type="transmembrane region" description="Helical" evidence="6">
    <location>
        <begin position="246"/>
        <end position="264"/>
    </location>
</feature>
<comment type="caution">
    <text evidence="7">The sequence shown here is derived from an EMBL/GenBank/DDBJ whole genome shotgun (WGS) entry which is preliminary data.</text>
</comment>
<dbReference type="NCBIfam" id="NF037982">
    <property type="entry name" value="Nramp_1"/>
    <property type="match status" value="1"/>
</dbReference>
<dbReference type="EMBL" id="CAJPDT010000151">
    <property type="protein sequence ID" value="CAF9941547.1"/>
    <property type="molecule type" value="Genomic_DNA"/>
</dbReference>
<feature type="transmembrane region" description="Helical" evidence="6">
    <location>
        <begin position="482"/>
        <end position="500"/>
    </location>
</feature>
<accession>A0A8H3J6H2</accession>
<evidence type="ECO:0000256" key="4">
    <source>
        <dbReference type="ARBA" id="ARBA00023136"/>
    </source>
</evidence>
<evidence type="ECO:0000256" key="6">
    <source>
        <dbReference type="SAM" id="Phobius"/>
    </source>
</evidence>
<evidence type="ECO:0000313" key="7">
    <source>
        <dbReference type="EMBL" id="CAF9941547.1"/>
    </source>
</evidence>
<dbReference type="InterPro" id="IPR001046">
    <property type="entry name" value="NRAMP_fam"/>
</dbReference>
<evidence type="ECO:0000256" key="1">
    <source>
        <dbReference type="ARBA" id="ARBA00004141"/>
    </source>
</evidence>
<keyword evidence="4 6" id="KW-0472">Membrane</keyword>
<dbReference type="AlphaFoldDB" id="A0A8H3J6H2"/>
<evidence type="ECO:0000256" key="3">
    <source>
        <dbReference type="ARBA" id="ARBA00022989"/>
    </source>
</evidence>
<evidence type="ECO:0008006" key="9">
    <source>
        <dbReference type="Google" id="ProtNLM"/>
    </source>
</evidence>
<reference evidence="7" key="1">
    <citation type="submission" date="2021-03" db="EMBL/GenBank/DDBJ databases">
        <authorList>
            <person name="Tagirdzhanova G."/>
        </authorList>
    </citation>
    <scope>NUCLEOTIDE SEQUENCE</scope>
</reference>
<dbReference type="GO" id="GO:0015086">
    <property type="term" value="F:cadmium ion transmembrane transporter activity"/>
    <property type="evidence" value="ECO:0007669"/>
    <property type="project" value="TreeGrafter"/>
</dbReference>
<dbReference type="Proteomes" id="UP000664534">
    <property type="component" value="Unassembled WGS sequence"/>
</dbReference>
<organism evidence="7 8">
    <name type="scientific">Imshaugia aleurites</name>
    <dbReference type="NCBI Taxonomy" id="172621"/>
    <lineage>
        <taxon>Eukaryota</taxon>
        <taxon>Fungi</taxon>
        <taxon>Dikarya</taxon>
        <taxon>Ascomycota</taxon>
        <taxon>Pezizomycotina</taxon>
        <taxon>Lecanoromycetes</taxon>
        <taxon>OSLEUM clade</taxon>
        <taxon>Lecanoromycetidae</taxon>
        <taxon>Lecanorales</taxon>
        <taxon>Lecanorineae</taxon>
        <taxon>Parmeliaceae</taxon>
        <taxon>Imshaugia</taxon>
    </lineage>
</organism>
<feature type="transmembrane region" description="Helical" evidence="6">
    <location>
        <begin position="567"/>
        <end position="592"/>
    </location>
</feature>
<feature type="region of interest" description="Disordered" evidence="5">
    <location>
        <begin position="56"/>
        <end position="84"/>
    </location>
</feature>
<feature type="transmembrane region" description="Helical" evidence="6">
    <location>
        <begin position="435"/>
        <end position="461"/>
    </location>
</feature>
<dbReference type="PANTHER" id="PTHR11706">
    <property type="entry name" value="SOLUTE CARRIER PROTEIN FAMILY 11 MEMBER"/>
    <property type="match status" value="1"/>
</dbReference>
<keyword evidence="8" id="KW-1185">Reference proteome</keyword>
<comment type="subcellular location">
    <subcellularLocation>
        <location evidence="1">Membrane</location>
        <topology evidence="1">Multi-pass membrane protein</topology>
    </subcellularLocation>
</comment>
<feature type="compositionally biased region" description="Basic and acidic residues" evidence="5">
    <location>
        <begin position="56"/>
        <end position="69"/>
    </location>
</feature>
<dbReference type="OrthoDB" id="409173at2759"/>
<dbReference type="PRINTS" id="PR00447">
    <property type="entry name" value="NATRESASSCMP"/>
</dbReference>
<dbReference type="GO" id="GO:0005384">
    <property type="term" value="F:manganese ion transmembrane transporter activity"/>
    <property type="evidence" value="ECO:0007669"/>
    <property type="project" value="TreeGrafter"/>
</dbReference>